<reference evidence="2 3" key="1">
    <citation type="submission" date="2024-05" db="EMBL/GenBank/DDBJ databases">
        <authorList>
            <person name="Wallberg A."/>
        </authorList>
    </citation>
    <scope>NUCLEOTIDE SEQUENCE [LARGE SCALE GENOMIC DNA]</scope>
</reference>
<gene>
    <name evidence="2" type="ORF">MNOR_LOCUS16414</name>
</gene>
<feature type="transmembrane region" description="Helical" evidence="1">
    <location>
        <begin position="336"/>
        <end position="355"/>
    </location>
</feature>
<organism evidence="2 3">
    <name type="scientific">Meganyctiphanes norvegica</name>
    <name type="common">Northern krill</name>
    <name type="synonym">Thysanopoda norvegica</name>
    <dbReference type="NCBI Taxonomy" id="48144"/>
    <lineage>
        <taxon>Eukaryota</taxon>
        <taxon>Metazoa</taxon>
        <taxon>Ecdysozoa</taxon>
        <taxon>Arthropoda</taxon>
        <taxon>Crustacea</taxon>
        <taxon>Multicrustacea</taxon>
        <taxon>Malacostraca</taxon>
        <taxon>Eumalacostraca</taxon>
        <taxon>Eucarida</taxon>
        <taxon>Euphausiacea</taxon>
        <taxon>Euphausiidae</taxon>
        <taxon>Meganyctiphanes</taxon>
    </lineage>
</organism>
<keyword evidence="3" id="KW-1185">Reference proteome</keyword>
<feature type="transmembrane region" description="Helical" evidence="1">
    <location>
        <begin position="427"/>
        <end position="448"/>
    </location>
</feature>
<evidence type="ECO:0008006" key="4">
    <source>
        <dbReference type="Google" id="ProtNLM"/>
    </source>
</evidence>
<proteinExistence type="predicted"/>
<accession>A0AAV2QXF6</accession>
<evidence type="ECO:0000313" key="2">
    <source>
        <dbReference type="EMBL" id="CAL4099144.1"/>
    </source>
</evidence>
<feature type="transmembrane region" description="Helical" evidence="1">
    <location>
        <begin position="250"/>
        <end position="272"/>
    </location>
</feature>
<comment type="caution">
    <text evidence="2">The sequence shown here is derived from an EMBL/GenBank/DDBJ whole genome shotgun (WGS) entry which is preliminary data.</text>
</comment>
<dbReference type="Proteomes" id="UP001497623">
    <property type="component" value="Unassembled WGS sequence"/>
</dbReference>
<feature type="transmembrane region" description="Helical" evidence="1">
    <location>
        <begin position="59"/>
        <end position="82"/>
    </location>
</feature>
<evidence type="ECO:0000256" key="1">
    <source>
        <dbReference type="SAM" id="Phobius"/>
    </source>
</evidence>
<protein>
    <recommendedName>
        <fullName evidence="4">Odorant receptor</fullName>
    </recommendedName>
</protein>
<evidence type="ECO:0000313" key="3">
    <source>
        <dbReference type="Proteomes" id="UP001497623"/>
    </source>
</evidence>
<sequence length="499" mass="58255">MDDENQNPLSQVESAEVLEPEPNLITNNQGKITSFRRFGLFLIYWKNGKYEISNGMLGIFYLLTYFGASAQFGVAFAITQHFKKQDEEDKIGDILEASLVGLVLGICPSCWIYMLREYSTSLPLVMRLTNRLEKTEIYKKLQNCKYFSNTVSYWKGFTALDHGDYEDEVNKETEKYHNEQWWIVKYGPRVGFILSVSVCSILVVVSCFYDISDILLKAPQDSLGHLKEELHLSNRTSDHSLRFLKKELPLFIMTVLYPIPCYVSIWFVIFFLEWQRMVYGSIREYIRGIKNYTISENSCTKLNKEPKDELKKIVGWLHKLQKVFILLNKKIFQKTIVMDFILFIVLGVVLIYKILKDHTNFAYVFPLVLVFVHIYLVCKWSNDLMSEFHNIFEVLNEMPEDDVQDIRRELHECPPQVYAFGGFSVNYSMMTALLAYMLSIIGITGLIWPELGENSYCYEYQYQGEEWSGNQTTCITDQLNEALFTNGTLTLKMHKLMYI</sequence>
<keyword evidence="1" id="KW-0812">Transmembrane</keyword>
<feature type="transmembrane region" description="Helical" evidence="1">
    <location>
        <begin position="94"/>
        <end position="114"/>
    </location>
</feature>
<dbReference type="AlphaFoldDB" id="A0AAV2QXF6"/>
<dbReference type="EMBL" id="CAXKWB010010760">
    <property type="protein sequence ID" value="CAL4099144.1"/>
    <property type="molecule type" value="Genomic_DNA"/>
</dbReference>
<feature type="transmembrane region" description="Helical" evidence="1">
    <location>
        <begin position="361"/>
        <end position="378"/>
    </location>
</feature>
<name>A0AAV2QXF6_MEGNR</name>
<keyword evidence="1" id="KW-0472">Membrane</keyword>
<keyword evidence="1" id="KW-1133">Transmembrane helix</keyword>
<feature type="transmembrane region" description="Helical" evidence="1">
    <location>
        <begin position="190"/>
        <end position="211"/>
    </location>
</feature>